<organism evidence="1 2">
    <name type="scientific">Anaerobacillus alkaliphilus</name>
    <dbReference type="NCBI Taxonomy" id="1548597"/>
    <lineage>
        <taxon>Bacteria</taxon>
        <taxon>Bacillati</taxon>
        <taxon>Bacillota</taxon>
        <taxon>Bacilli</taxon>
        <taxon>Bacillales</taxon>
        <taxon>Bacillaceae</taxon>
        <taxon>Anaerobacillus</taxon>
    </lineage>
</organism>
<reference evidence="1 2" key="1">
    <citation type="journal article" date="2019" name="Int. J. Syst. Evol. Microbiol.">
        <title>Anaerobacillus alkaliphilus sp. nov., a novel alkaliphilic and moderately halophilic bacterium.</title>
        <authorList>
            <person name="Borsodi A.K."/>
            <person name="Aszalos J.M."/>
            <person name="Bihari P."/>
            <person name="Nagy I."/>
            <person name="Schumann P."/>
            <person name="Sproer C."/>
            <person name="Kovacs A.L."/>
            <person name="Boka K."/>
            <person name="Dobosy P."/>
            <person name="Ovari M."/>
            <person name="Szili-Kovacs T."/>
            <person name="Toth E."/>
        </authorList>
    </citation>
    <scope>NUCLEOTIDE SEQUENCE [LARGE SCALE GENOMIC DNA]</scope>
    <source>
        <strain evidence="1 2">B16-10</strain>
    </source>
</reference>
<keyword evidence="2" id="KW-1185">Reference proteome</keyword>
<comment type="caution">
    <text evidence="1">The sequence shown here is derived from an EMBL/GenBank/DDBJ whole genome shotgun (WGS) entry which is preliminary data.</text>
</comment>
<dbReference type="InterPro" id="IPR023214">
    <property type="entry name" value="HAD_sf"/>
</dbReference>
<evidence type="ECO:0000313" key="2">
    <source>
        <dbReference type="Proteomes" id="UP000290649"/>
    </source>
</evidence>
<gene>
    <name evidence="1" type="ORF">DS745_22215</name>
</gene>
<name>A0A4Q0VNK0_9BACI</name>
<evidence type="ECO:0000313" key="1">
    <source>
        <dbReference type="EMBL" id="RXI96430.1"/>
    </source>
</evidence>
<protein>
    <submittedName>
        <fullName evidence="1">Uncharacterized protein</fullName>
    </submittedName>
</protein>
<dbReference type="Proteomes" id="UP000290649">
    <property type="component" value="Unassembled WGS sequence"/>
</dbReference>
<sequence length="34" mass="3860">MGNAKEVLKQTADDITDTPDKNGLYNSFKKYKLI</sequence>
<dbReference type="AlphaFoldDB" id="A0A4Q0VNK0"/>
<accession>A0A4Q0VNK0</accession>
<dbReference type="Gene3D" id="3.40.50.1000">
    <property type="entry name" value="HAD superfamily/HAD-like"/>
    <property type="match status" value="1"/>
</dbReference>
<dbReference type="OrthoDB" id="9806027at2"/>
<dbReference type="InterPro" id="IPR036412">
    <property type="entry name" value="HAD-like_sf"/>
</dbReference>
<dbReference type="RefSeq" id="WP_129080407.1">
    <property type="nucleotide sequence ID" value="NZ_QOUX01000047.1"/>
</dbReference>
<dbReference type="EMBL" id="QOUX01000047">
    <property type="protein sequence ID" value="RXI96430.1"/>
    <property type="molecule type" value="Genomic_DNA"/>
</dbReference>
<proteinExistence type="predicted"/>
<dbReference type="SUPFAM" id="SSF56784">
    <property type="entry name" value="HAD-like"/>
    <property type="match status" value="1"/>
</dbReference>